<keyword evidence="4" id="KW-1185">Reference proteome</keyword>
<evidence type="ECO:0000256" key="2">
    <source>
        <dbReference type="SAM" id="Phobius"/>
    </source>
</evidence>
<dbReference type="EMBL" id="JBHLZU010000008">
    <property type="protein sequence ID" value="MFB9904199.1"/>
    <property type="molecule type" value="Genomic_DNA"/>
</dbReference>
<feature type="transmembrane region" description="Helical" evidence="2">
    <location>
        <begin position="43"/>
        <end position="63"/>
    </location>
</feature>
<gene>
    <name evidence="3" type="ORF">ACFFQA_09620</name>
</gene>
<accession>A0ABV5ZX04</accession>
<organism evidence="3 4">
    <name type="scientific">Allokutzneria oryzae</name>
    <dbReference type="NCBI Taxonomy" id="1378989"/>
    <lineage>
        <taxon>Bacteria</taxon>
        <taxon>Bacillati</taxon>
        <taxon>Actinomycetota</taxon>
        <taxon>Actinomycetes</taxon>
        <taxon>Pseudonocardiales</taxon>
        <taxon>Pseudonocardiaceae</taxon>
        <taxon>Allokutzneria</taxon>
    </lineage>
</organism>
<feature type="region of interest" description="Disordered" evidence="1">
    <location>
        <begin position="71"/>
        <end position="105"/>
    </location>
</feature>
<keyword evidence="2" id="KW-1133">Transmembrane helix</keyword>
<comment type="caution">
    <text evidence="3">The sequence shown here is derived from an EMBL/GenBank/DDBJ whole genome shotgun (WGS) entry which is preliminary data.</text>
</comment>
<feature type="transmembrane region" description="Helical" evidence="2">
    <location>
        <begin position="15"/>
        <end position="37"/>
    </location>
</feature>
<evidence type="ECO:0000313" key="3">
    <source>
        <dbReference type="EMBL" id="MFB9904199.1"/>
    </source>
</evidence>
<reference evidence="3 4" key="1">
    <citation type="submission" date="2024-09" db="EMBL/GenBank/DDBJ databases">
        <authorList>
            <person name="Sun Q."/>
            <person name="Mori K."/>
        </authorList>
    </citation>
    <scope>NUCLEOTIDE SEQUENCE [LARGE SCALE GENOMIC DNA]</scope>
    <source>
        <strain evidence="3 4">TBRC 7907</strain>
    </source>
</reference>
<feature type="compositionally biased region" description="Polar residues" evidence="1">
    <location>
        <begin position="82"/>
        <end position="91"/>
    </location>
</feature>
<keyword evidence="2" id="KW-0812">Transmembrane</keyword>
<evidence type="ECO:0008006" key="5">
    <source>
        <dbReference type="Google" id="ProtNLM"/>
    </source>
</evidence>
<evidence type="ECO:0000256" key="1">
    <source>
        <dbReference type="SAM" id="MobiDB-lite"/>
    </source>
</evidence>
<dbReference type="RefSeq" id="WP_377851390.1">
    <property type="nucleotide sequence ID" value="NZ_JBHLZU010000008.1"/>
</dbReference>
<dbReference type="Proteomes" id="UP001589693">
    <property type="component" value="Unassembled WGS sequence"/>
</dbReference>
<sequence>MDDEQRERMHDLKRLTWRGVLTGGAFLAFAIVAGVFLRDDWTAFLFSGSLSLVLTIVVFVSQWRYIRRGPFPRLPVSKRDSTTPLTDSHPATGSLDENRSAGQGG</sequence>
<protein>
    <recommendedName>
        <fullName evidence="5">DUF202 domain-containing protein</fullName>
    </recommendedName>
</protein>
<proteinExistence type="predicted"/>
<name>A0ABV5ZX04_9PSEU</name>
<keyword evidence="2" id="KW-0472">Membrane</keyword>
<evidence type="ECO:0000313" key="4">
    <source>
        <dbReference type="Proteomes" id="UP001589693"/>
    </source>
</evidence>